<evidence type="ECO:0000313" key="2">
    <source>
        <dbReference type="Proteomes" id="UP000019146"/>
    </source>
</evidence>
<sequence length="43" mass="4516">MFAGVILLFAPAFSSEAHSRGILADGARSGRIGFRFLSASLFA</sequence>
<evidence type="ECO:0000313" key="1">
    <source>
        <dbReference type="EMBL" id="ALL65995.1"/>
    </source>
</evidence>
<dbReference type="KEGG" id="bcai:K788_0003419"/>
<dbReference type="Proteomes" id="UP000019146">
    <property type="component" value="Chromosome 1"/>
</dbReference>
<dbReference type="AlphaFoldDB" id="A0A0P0RCA6"/>
<dbReference type="EMBL" id="CP012746">
    <property type="protein sequence ID" value="ALL65995.1"/>
    <property type="molecule type" value="Genomic_DNA"/>
</dbReference>
<gene>
    <name evidence="1" type="ORF">K788_0003419</name>
</gene>
<organism evidence="1 2">
    <name type="scientific">Paraburkholderia caribensis MBA4</name>
    <dbReference type="NCBI Taxonomy" id="1323664"/>
    <lineage>
        <taxon>Bacteria</taxon>
        <taxon>Pseudomonadati</taxon>
        <taxon>Pseudomonadota</taxon>
        <taxon>Betaproteobacteria</taxon>
        <taxon>Burkholderiales</taxon>
        <taxon>Burkholderiaceae</taxon>
        <taxon>Paraburkholderia</taxon>
    </lineage>
</organism>
<accession>A0A0P0RCA6</accession>
<proteinExistence type="predicted"/>
<name>A0A0P0RCA6_9BURK</name>
<reference evidence="1 2" key="1">
    <citation type="journal article" date="2014" name="Genome Announc.">
        <title>Draft Genome Sequence of the Haloacid-Degrading Burkholderia caribensis Strain MBA4.</title>
        <authorList>
            <person name="Pan Y."/>
            <person name="Kong K.F."/>
            <person name="Tsang J.S."/>
        </authorList>
    </citation>
    <scope>NUCLEOTIDE SEQUENCE [LARGE SCALE GENOMIC DNA]</scope>
    <source>
        <strain evidence="1 2">MBA4</strain>
    </source>
</reference>
<protein>
    <submittedName>
        <fullName evidence="1">Uncharacterized protein</fullName>
    </submittedName>
</protein>